<dbReference type="Gene3D" id="3.40.630.10">
    <property type="entry name" value="Zn peptidases"/>
    <property type="match status" value="2"/>
</dbReference>
<sequence length="455" mass="49946">MKEYIINNVEEIREELIDLSKKIWENPELAFEEKYASSIQKEYLKSKGFKIEEVENLPTGFIASFGDGKPVIGILGEYDALPELSQCVSAERKPLVEGKAGHGCGHNLLGVAGVGAVVSIKKLIEENKFNGTIKYFGCPAEEEGGGKTVMCINGCFDDVDCAFTWHPFDINAPWRGGSLANLSVKFKFKGITAHAAQAPHNGRSALDAVEIMNVGANYLREHVIDSIRMHYVITNGGGRPNVVPGFAESWYFIRGKKAKDAEHVLDRLIKVAQGAAMMTETEMEYKVTDGIYDYIPNQCLTDLVYDNMVFVGCPKNTPEEEEFAKKLCDTLTREERLGVATSLQNDKSIVESYIHKEIVDGDKDKGLAGSTDVGDVSYVIPVAQFAMAAWPVGIASHTWQSCSSAGSNIGFSAMINSAKVLACSAYDVFMDTKIIDEAKIEFDKSLDGQKFKPLV</sequence>
<dbReference type="GO" id="GO:0016805">
    <property type="term" value="F:dipeptidase activity"/>
    <property type="evidence" value="ECO:0007669"/>
    <property type="project" value="TreeGrafter"/>
</dbReference>
<dbReference type="AlphaFoldDB" id="A0A069AYJ3"/>
<name>A0A069AYJ3_CLODI</name>
<dbReference type="PIRSF" id="PIRSF037227">
    <property type="entry name" value="Aminobenzoyl-glu_utiliz_pB"/>
    <property type="match status" value="1"/>
</dbReference>
<accession>A0A069AYJ3</accession>
<dbReference type="Pfam" id="PF01546">
    <property type="entry name" value="Peptidase_M20"/>
    <property type="match status" value="1"/>
</dbReference>
<evidence type="ECO:0000313" key="3">
    <source>
        <dbReference type="EMBL" id="CDS84768.1"/>
    </source>
</evidence>
<protein>
    <submittedName>
        <fullName evidence="4">Putative glutamate carboxypeptidase</fullName>
        <ecNumber evidence="3 4">3.5.1.-</ecNumber>
    </submittedName>
    <submittedName>
        <fullName evidence="3">p-aminobenzoyl-glutamate hydrolase subunit B</fullName>
    </submittedName>
</protein>
<feature type="domain" description="Peptidase M20 dimerisation" evidence="1">
    <location>
        <begin position="182"/>
        <end position="272"/>
    </location>
</feature>
<dbReference type="RefSeq" id="WP_021366296.1">
    <property type="nucleotide sequence ID" value="NZ_BBYB01000201.1"/>
</dbReference>
<dbReference type="GO" id="GO:0004180">
    <property type="term" value="F:carboxypeptidase activity"/>
    <property type="evidence" value="ECO:0007669"/>
    <property type="project" value="UniProtKB-KW"/>
</dbReference>
<dbReference type="InterPro" id="IPR017145">
    <property type="entry name" value="Aminobenzoyl-glu_utiliz_pB"/>
</dbReference>
<dbReference type="GO" id="GO:0071713">
    <property type="term" value="F:para-aminobenzoyl-glutamate hydrolase activity"/>
    <property type="evidence" value="ECO:0007669"/>
    <property type="project" value="TreeGrafter"/>
</dbReference>
<dbReference type="SUPFAM" id="SSF55031">
    <property type="entry name" value="Bacterial exopeptidase dimerisation domain"/>
    <property type="match status" value="1"/>
</dbReference>
<dbReference type="PANTHER" id="PTHR30575">
    <property type="entry name" value="PEPTIDASE M20"/>
    <property type="match status" value="1"/>
</dbReference>
<dbReference type="NCBIfam" id="TIGR01891">
    <property type="entry name" value="amidohydrolases"/>
    <property type="match status" value="1"/>
</dbReference>
<organism evidence="4">
    <name type="scientific">Clostridioides difficile</name>
    <name type="common">Peptoclostridium difficile</name>
    <dbReference type="NCBI Taxonomy" id="1496"/>
    <lineage>
        <taxon>Bacteria</taxon>
        <taxon>Bacillati</taxon>
        <taxon>Bacillota</taxon>
        <taxon>Clostridia</taxon>
        <taxon>Peptostreptococcales</taxon>
        <taxon>Peptostreptococcaceae</taxon>
        <taxon>Clostridioides</taxon>
    </lineage>
</organism>
<dbReference type="Pfam" id="PF07687">
    <property type="entry name" value="M20_dimer"/>
    <property type="match status" value="1"/>
</dbReference>
<evidence type="ECO:0000259" key="1">
    <source>
        <dbReference type="Pfam" id="PF07687"/>
    </source>
</evidence>
<dbReference type="CDD" id="cd05673">
    <property type="entry name" value="M20_Acy1L2_AbgB"/>
    <property type="match status" value="1"/>
</dbReference>
<dbReference type="EC" id="3.5.1.-" evidence="3 4"/>
<dbReference type="InterPro" id="IPR002933">
    <property type="entry name" value="Peptidase_M20"/>
</dbReference>
<dbReference type="EMBL" id="LK932482">
    <property type="protein sequence ID" value="CDS84334.1"/>
    <property type="molecule type" value="Genomic_DNA"/>
</dbReference>
<dbReference type="SUPFAM" id="SSF53187">
    <property type="entry name" value="Zn-dependent exopeptidases"/>
    <property type="match status" value="1"/>
</dbReference>
<dbReference type="InterPro" id="IPR052030">
    <property type="entry name" value="Peptidase_M20/M20A_hydrolases"/>
</dbReference>
<dbReference type="InterPro" id="IPR017439">
    <property type="entry name" value="Amidohydrolase"/>
</dbReference>
<keyword evidence="4" id="KW-0121">Carboxypeptidase</keyword>
<dbReference type="FunFam" id="3.30.70.360:FF:000004">
    <property type="entry name" value="Peptidase M20 domain-containing protein 2"/>
    <property type="match status" value="1"/>
</dbReference>
<keyword evidence="4" id="KW-0378">Hydrolase</keyword>
<evidence type="ECO:0000313" key="4">
    <source>
        <dbReference type="EMBL" id="CDT45087.1"/>
    </source>
</evidence>
<dbReference type="EMBL" id="LK932368">
    <property type="protein sequence ID" value="CDS84768.1"/>
    <property type="molecule type" value="Genomic_DNA"/>
</dbReference>
<gene>
    <name evidence="3" type="primary">abgB</name>
    <name evidence="4" type="ORF">BN1095_480083</name>
    <name evidence="2" type="ORF">BN1096_310086</name>
    <name evidence="3" type="ORF">BN1097_320085</name>
</gene>
<dbReference type="GO" id="GO:0046657">
    <property type="term" value="P:folic acid catabolic process"/>
    <property type="evidence" value="ECO:0007669"/>
    <property type="project" value="TreeGrafter"/>
</dbReference>
<dbReference type="Gene3D" id="3.30.70.360">
    <property type="match status" value="1"/>
</dbReference>
<proteinExistence type="predicted"/>
<keyword evidence="4" id="KW-0645">Protease</keyword>
<dbReference type="PANTHER" id="PTHR30575:SF0">
    <property type="entry name" value="XAA-ARG DIPEPTIDASE"/>
    <property type="match status" value="1"/>
</dbReference>
<dbReference type="InterPro" id="IPR036264">
    <property type="entry name" value="Bact_exopeptidase_dim_dom"/>
</dbReference>
<dbReference type="GO" id="GO:0005737">
    <property type="term" value="C:cytoplasm"/>
    <property type="evidence" value="ECO:0007669"/>
    <property type="project" value="TreeGrafter"/>
</dbReference>
<evidence type="ECO:0000313" key="2">
    <source>
        <dbReference type="EMBL" id="CDS84334.1"/>
    </source>
</evidence>
<reference evidence="4" key="1">
    <citation type="submission" date="2014-07" db="EMBL/GenBank/DDBJ databases">
        <authorList>
            <person name="Monot Marc"/>
        </authorList>
    </citation>
    <scope>NUCLEOTIDE SEQUENCE</scope>
    <source>
        <strain evidence="4">7032989</strain>
        <strain evidence="3">7032994</strain>
    </source>
</reference>
<dbReference type="EMBL" id="LK933160">
    <property type="protein sequence ID" value="CDT45087.1"/>
    <property type="molecule type" value="Genomic_DNA"/>
</dbReference>
<dbReference type="InterPro" id="IPR011650">
    <property type="entry name" value="Peptidase_M20_dimer"/>
</dbReference>